<evidence type="ECO:0000313" key="2">
    <source>
        <dbReference type="EMBL" id="GBF34198.1"/>
    </source>
</evidence>
<comment type="caution">
    <text evidence="2">The sequence shown here is derived from an EMBL/GenBank/DDBJ whole genome shotgun (WGS) entry which is preliminary data.</text>
</comment>
<dbReference type="Proteomes" id="UP000239549">
    <property type="component" value="Unassembled WGS sequence"/>
</dbReference>
<accession>A0A2L2XD74</accession>
<organism evidence="2 3">
    <name type="scientific">Desulfocucumis palustris</name>
    <dbReference type="NCBI Taxonomy" id="1898651"/>
    <lineage>
        <taxon>Bacteria</taxon>
        <taxon>Bacillati</taxon>
        <taxon>Bacillota</taxon>
        <taxon>Clostridia</taxon>
        <taxon>Eubacteriales</taxon>
        <taxon>Desulfocucumaceae</taxon>
        <taxon>Desulfocucumis</taxon>
    </lineage>
</organism>
<evidence type="ECO:0000313" key="3">
    <source>
        <dbReference type="Proteomes" id="UP000239549"/>
    </source>
</evidence>
<proteinExistence type="predicted"/>
<dbReference type="EMBL" id="BFAV01000130">
    <property type="protein sequence ID" value="GBF34198.1"/>
    <property type="molecule type" value="Genomic_DNA"/>
</dbReference>
<feature type="region of interest" description="Disordered" evidence="1">
    <location>
        <begin position="1"/>
        <end position="30"/>
    </location>
</feature>
<keyword evidence="3" id="KW-1185">Reference proteome</keyword>
<protein>
    <submittedName>
        <fullName evidence="2">Uncharacterized protein</fullName>
    </submittedName>
</protein>
<name>A0A2L2XD74_9FIRM</name>
<sequence length="44" mass="4920">MDRDGIYAAGKPKKEKEGHNFPGGMARPIKNPGVEHRDFYTLCS</sequence>
<dbReference type="AlphaFoldDB" id="A0A2L2XD74"/>
<gene>
    <name evidence="2" type="ORF">DCCM_3310</name>
</gene>
<reference evidence="3" key="1">
    <citation type="submission" date="2018-02" db="EMBL/GenBank/DDBJ databases">
        <title>Genome sequence of Desulfocucumis palustris strain NAW-5.</title>
        <authorList>
            <person name="Watanabe M."/>
            <person name="Kojima H."/>
            <person name="Fukui M."/>
        </authorList>
    </citation>
    <scope>NUCLEOTIDE SEQUENCE [LARGE SCALE GENOMIC DNA]</scope>
    <source>
        <strain evidence="3">NAW-5</strain>
    </source>
</reference>
<evidence type="ECO:0000256" key="1">
    <source>
        <dbReference type="SAM" id="MobiDB-lite"/>
    </source>
</evidence>